<dbReference type="Gene3D" id="1.10.150.130">
    <property type="match status" value="1"/>
</dbReference>
<dbReference type="RefSeq" id="WP_025700542.1">
    <property type="nucleotide sequence ID" value="NZ_JAUSUY010000007.1"/>
</dbReference>
<evidence type="ECO:0000259" key="5">
    <source>
        <dbReference type="PROSITE" id="PS51898"/>
    </source>
</evidence>
<evidence type="ECO:0000313" key="8">
    <source>
        <dbReference type="Proteomes" id="UP001248709"/>
    </source>
</evidence>
<dbReference type="CDD" id="cd00397">
    <property type="entry name" value="DNA_BRE_C"/>
    <property type="match status" value="1"/>
</dbReference>
<keyword evidence="1" id="KW-0229">DNA integration</keyword>
<dbReference type="InterPro" id="IPR010998">
    <property type="entry name" value="Integrase_recombinase_N"/>
</dbReference>
<keyword evidence="8" id="KW-1185">Reference proteome</keyword>
<dbReference type="InterPro" id="IPR002104">
    <property type="entry name" value="Integrase_catalytic"/>
</dbReference>
<dbReference type="PANTHER" id="PTHR30349">
    <property type="entry name" value="PHAGE INTEGRASE-RELATED"/>
    <property type="match status" value="1"/>
</dbReference>
<accession>A0ABU3H6T9</accession>
<evidence type="ECO:0000313" key="7">
    <source>
        <dbReference type="EMBL" id="MDT3426441.1"/>
    </source>
</evidence>
<dbReference type="InterPro" id="IPR044068">
    <property type="entry name" value="CB"/>
</dbReference>
<protein>
    <submittedName>
        <fullName evidence="7">Site-specific recombinase XerD</fullName>
    </submittedName>
</protein>
<evidence type="ECO:0000256" key="2">
    <source>
        <dbReference type="ARBA" id="ARBA00023125"/>
    </source>
</evidence>
<dbReference type="Gene3D" id="1.10.443.10">
    <property type="entry name" value="Intergrase catalytic core"/>
    <property type="match status" value="1"/>
</dbReference>
<organism evidence="7 8">
    <name type="scientific">Paenibacillus forsythiae</name>
    <dbReference type="NCBI Taxonomy" id="365616"/>
    <lineage>
        <taxon>Bacteria</taxon>
        <taxon>Bacillati</taxon>
        <taxon>Bacillota</taxon>
        <taxon>Bacilli</taxon>
        <taxon>Bacillales</taxon>
        <taxon>Paenibacillaceae</taxon>
        <taxon>Paenibacillus</taxon>
    </lineage>
</organism>
<name>A0ABU3H6T9_9BACL</name>
<dbReference type="InterPro" id="IPR050090">
    <property type="entry name" value="Tyrosine_recombinase_XerCD"/>
</dbReference>
<evidence type="ECO:0000256" key="1">
    <source>
        <dbReference type="ARBA" id="ARBA00022908"/>
    </source>
</evidence>
<feature type="domain" description="Tyr recombinase" evidence="5">
    <location>
        <begin position="116"/>
        <end position="297"/>
    </location>
</feature>
<dbReference type="InterPro" id="IPR013762">
    <property type="entry name" value="Integrase-like_cat_sf"/>
</dbReference>
<keyword evidence="2 4" id="KW-0238">DNA-binding</keyword>
<dbReference type="InterPro" id="IPR004107">
    <property type="entry name" value="Integrase_SAM-like_N"/>
</dbReference>
<evidence type="ECO:0000259" key="6">
    <source>
        <dbReference type="PROSITE" id="PS51900"/>
    </source>
</evidence>
<reference evidence="7 8" key="1">
    <citation type="submission" date="2023-07" db="EMBL/GenBank/DDBJ databases">
        <title>Genomic Encyclopedia of Type Strains, Phase IV (KMG-IV): sequencing the most valuable type-strain genomes for metagenomic binning, comparative biology and taxonomic classification.</title>
        <authorList>
            <person name="Goeker M."/>
        </authorList>
    </citation>
    <scope>NUCLEOTIDE SEQUENCE [LARGE SCALE GENOMIC DNA]</scope>
    <source>
        <strain evidence="7 8">T98</strain>
    </source>
</reference>
<proteinExistence type="predicted"/>
<dbReference type="SUPFAM" id="SSF56349">
    <property type="entry name" value="DNA breaking-rejoining enzymes"/>
    <property type="match status" value="1"/>
</dbReference>
<comment type="caution">
    <text evidence="7">The sequence shown here is derived from an EMBL/GenBank/DDBJ whole genome shotgun (WGS) entry which is preliminary data.</text>
</comment>
<feature type="domain" description="Core-binding (CB)" evidence="6">
    <location>
        <begin position="15"/>
        <end position="95"/>
    </location>
</feature>
<dbReference type="InterPro" id="IPR011010">
    <property type="entry name" value="DNA_brk_join_enz"/>
</dbReference>
<dbReference type="EMBL" id="JAUSUY010000007">
    <property type="protein sequence ID" value="MDT3426441.1"/>
    <property type="molecule type" value="Genomic_DNA"/>
</dbReference>
<dbReference type="PROSITE" id="PS51900">
    <property type="entry name" value="CB"/>
    <property type="match status" value="1"/>
</dbReference>
<evidence type="ECO:0000256" key="4">
    <source>
        <dbReference type="PROSITE-ProRule" id="PRU01248"/>
    </source>
</evidence>
<dbReference type="Pfam" id="PF00589">
    <property type="entry name" value="Phage_integrase"/>
    <property type="match status" value="1"/>
</dbReference>
<dbReference type="PANTHER" id="PTHR30349:SF88">
    <property type="entry name" value="BLL1584 PROTEIN"/>
    <property type="match status" value="1"/>
</dbReference>
<dbReference type="PROSITE" id="PS51898">
    <property type="entry name" value="TYR_RECOMBINASE"/>
    <property type="match status" value="1"/>
</dbReference>
<keyword evidence="3" id="KW-0233">DNA recombination</keyword>
<gene>
    <name evidence="7" type="ORF">J2Z22_001967</name>
</gene>
<dbReference type="Pfam" id="PF02899">
    <property type="entry name" value="Phage_int_SAM_1"/>
    <property type="match status" value="1"/>
</dbReference>
<dbReference type="Proteomes" id="UP001248709">
    <property type="component" value="Unassembled WGS sequence"/>
</dbReference>
<evidence type="ECO:0000256" key="3">
    <source>
        <dbReference type="ARBA" id="ARBA00023172"/>
    </source>
</evidence>
<sequence length="316" mass="36309">MARARVLRISEHIPTTLEETLEQFMSWKKAQGLSKHTLDDYKRHVNQFYNKYPNAFGCQPHQLEKWLCEYFAENIKPATYNNRLVYLRAFYDWCVDKTGLFNQNPLQGFKKRKAEGRVVQHGEETLIALINAPDKKTYAGLRDFALIILTLDTGIRPKEAFSLLPDDFNGRASELYVRAENAKTRVSRTLNISPQTAKAISELIASRPKEWKRGTPIFCTNEGRFLTRHTWGDRMEMYSKQIGVKIIPYDLRHSYAIGFLRGGGNALALQRSLGHTDLTMTKRYVNLAESDMKEQHAMASPLNRLLPVKKRAGKIG</sequence>